<organism evidence="7 8">
    <name type="scientific">Motiliproteus coralliicola</name>
    <dbReference type="NCBI Taxonomy" id="2283196"/>
    <lineage>
        <taxon>Bacteria</taxon>
        <taxon>Pseudomonadati</taxon>
        <taxon>Pseudomonadota</taxon>
        <taxon>Gammaproteobacteria</taxon>
        <taxon>Oceanospirillales</taxon>
        <taxon>Oceanospirillaceae</taxon>
        <taxon>Motiliproteus</taxon>
    </lineage>
</organism>
<dbReference type="RefSeq" id="WP_114697109.1">
    <property type="nucleotide sequence ID" value="NZ_QQOH01000005.1"/>
</dbReference>
<dbReference type="InterPro" id="IPR012818">
    <property type="entry name" value="CbiE"/>
</dbReference>
<dbReference type="InterPro" id="IPR014777">
    <property type="entry name" value="4pyrrole_Mease_sub1"/>
</dbReference>
<dbReference type="UniPathway" id="UPA00148"/>
<dbReference type="GO" id="GO:0009236">
    <property type="term" value="P:cobalamin biosynthetic process"/>
    <property type="evidence" value="ECO:0007669"/>
    <property type="project" value="UniProtKB-UniPathway"/>
</dbReference>
<dbReference type="Gene3D" id="3.40.1010.10">
    <property type="entry name" value="Cobalt-precorrin-4 Transmethylase, Domain 1"/>
    <property type="match status" value="1"/>
</dbReference>
<evidence type="ECO:0000256" key="5">
    <source>
        <dbReference type="ARBA" id="ARBA00022691"/>
    </source>
</evidence>
<dbReference type="AlphaFoldDB" id="A0A369W956"/>
<keyword evidence="2" id="KW-0169">Cobalamin biosynthesis</keyword>
<dbReference type="EMBL" id="QQOH01000005">
    <property type="protein sequence ID" value="RDE18530.1"/>
    <property type="molecule type" value="Genomic_DNA"/>
</dbReference>
<dbReference type="Proteomes" id="UP000253769">
    <property type="component" value="Unassembled WGS sequence"/>
</dbReference>
<dbReference type="InterPro" id="IPR014008">
    <property type="entry name" value="Cbl_synth_MTase_CbiT"/>
</dbReference>
<dbReference type="CDD" id="cd11644">
    <property type="entry name" value="Precorrin-6Y-MT"/>
    <property type="match status" value="1"/>
</dbReference>
<sequence>MNELPQLHVIGLGIDETAQLAPDAIEALQQADLVVGSPRQLQTVAAHREPLSKQQVHDFKGIPVLKKILHSGEYRRVAILASGDPLYYGIGRWCHNSFPADRVTSYPGTSSIQGACHRLGLSQQDIEVLSLHGRPVQKLRTRLRPNQPLLILTDKHSTPWALARICRDCGFDQSRLTVVEALGYPQEQVRSFSVEQLIDGDYGFDPLHLTLIEPAGDGWLPRFPGIADHHFITDGDEPGKGMISKREVRLSILSLLQLAKGERVWDIGAGCGGVAVELAYWQPEAEVVAIEQHPQRLDCLRQNRERFGVVANLEIIEGRAPEALEELAVPDKVFVGGSDGELAPLLDQLWQRLPEGGVLVASAVTEPTRAILSQFSQKMTAQFGDRVTQESVQLGVARGESLAGQLCFKPNLPVVLFRFQKTAGGEHGSR</sequence>
<dbReference type="OrthoDB" id="9787825at2"/>
<dbReference type="NCBIfam" id="TIGR02467">
    <property type="entry name" value="CbiE"/>
    <property type="match status" value="1"/>
</dbReference>
<evidence type="ECO:0000256" key="1">
    <source>
        <dbReference type="ARBA" id="ARBA00004953"/>
    </source>
</evidence>
<protein>
    <submittedName>
        <fullName evidence="7">Precorrin-6y C5,15-methyltransferase (Decarboxylating) subunit CbiE</fullName>
    </submittedName>
</protein>
<dbReference type="InterPro" id="IPR000878">
    <property type="entry name" value="4pyrrol_Mease"/>
</dbReference>
<keyword evidence="3 7" id="KW-0489">Methyltransferase</keyword>
<dbReference type="InterPro" id="IPR014776">
    <property type="entry name" value="4pyrrole_Mease_sub2"/>
</dbReference>
<evidence type="ECO:0000256" key="3">
    <source>
        <dbReference type="ARBA" id="ARBA00022603"/>
    </source>
</evidence>
<keyword evidence="4 7" id="KW-0808">Transferase</keyword>
<dbReference type="PANTHER" id="PTHR43182">
    <property type="entry name" value="COBALT-PRECORRIN-6B C(15)-METHYLTRANSFERASE (DECARBOXYLATING)"/>
    <property type="match status" value="1"/>
</dbReference>
<dbReference type="Gene3D" id="3.30.950.10">
    <property type="entry name" value="Methyltransferase, Cobalt-precorrin-4 Transmethylase, Domain 2"/>
    <property type="match status" value="1"/>
</dbReference>
<keyword evidence="5" id="KW-0949">S-adenosyl-L-methionine</keyword>
<evidence type="ECO:0000313" key="8">
    <source>
        <dbReference type="Proteomes" id="UP000253769"/>
    </source>
</evidence>
<dbReference type="InterPro" id="IPR029063">
    <property type="entry name" value="SAM-dependent_MTases_sf"/>
</dbReference>
<dbReference type="InterPro" id="IPR035996">
    <property type="entry name" value="4pyrrol_Methylase_sf"/>
</dbReference>
<dbReference type="InterPro" id="IPR006365">
    <property type="entry name" value="Cbl_synth_CobL"/>
</dbReference>
<comment type="pathway">
    <text evidence="1">Cofactor biosynthesis; adenosylcobalamin biosynthesis.</text>
</comment>
<dbReference type="NCBIfam" id="TIGR02469">
    <property type="entry name" value="CbiT"/>
    <property type="match status" value="1"/>
</dbReference>
<evidence type="ECO:0000259" key="6">
    <source>
        <dbReference type="Pfam" id="PF00590"/>
    </source>
</evidence>
<comment type="caution">
    <text evidence="7">The sequence shown here is derived from an EMBL/GenBank/DDBJ whole genome shotgun (WGS) entry which is preliminary data.</text>
</comment>
<proteinExistence type="predicted"/>
<dbReference type="Pfam" id="PF00590">
    <property type="entry name" value="TP_methylase"/>
    <property type="match status" value="1"/>
</dbReference>
<dbReference type="PIRSF" id="PIRSF036428">
    <property type="entry name" value="CobL"/>
    <property type="match status" value="1"/>
</dbReference>
<gene>
    <name evidence="7" type="primary">cbiE</name>
    <name evidence="7" type="ORF">DV711_16480</name>
</gene>
<dbReference type="PANTHER" id="PTHR43182:SF1">
    <property type="entry name" value="COBALT-PRECORRIN-7 C(5)-METHYLTRANSFERASE"/>
    <property type="match status" value="1"/>
</dbReference>
<dbReference type="GO" id="GO:0032259">
    <property type="term" value="P:methylation"/>
    <property type="evidence" value="ECO:0007669"/>
    <property type="project" value="UniProtKB-KW"/>
</dbReference>
<dbReference type="Gene3D" id="3.40.50.150">
    <property type="entry name" value="Vaccinia Virus protein VP39"/>
    <property type="match status" value="1"/>
</dbReference>
<accession>A0A369W956</accession>
<keyword evidence="8" id="KW-1185">Reference proteome</keyword>
<dbReference type="GO" id="GO:0008276">
    <property type="term" value="F:protein methyltransferase activity"/>
    <property type="evidence" value="ECO:0007669"/>
    <property type="project" value="InterPro"/>
</dbReference>
<evidence type="ECO:0000256" key="2">
    <source>
        <dbReference type="ARBA" id="ARBA00022573"/>
    </source>
</evidence>
<dbReference type="SUPFAM" id="SSF53790">
    <property type="entry name" value="Tetrapyrrole methylase"/>
    <property type="match status" value="1"/>
</dbReference>
<dbReference type="Pfam" id="PF01135">
    <property type="entry name" value="PCMT"/>
    <property type="match status" value="1"/>
</dbReference>
<dbReference type="SUPFAM" id="SSF53335">
    <property type="entry name" value="S-adenosyl-L-methionine-dependent methyltransferases"/>
    <property type="match status" value="1"/>
</dbReference>
<dbReference type="InterPro" id="IPR050714">
    <property type="entry name" value="Cobalamin_biosynth_MTase"/>
</dbReference>
<dbReference type="CDD" id="cd02440">
    <property type="entry name" value="AdoMet_MTases"/>
    <property type="match status" value="1"/>
</dbReference>
<evidence type="ECO:0000256" key="4">
    <source>
        <dbReference type="ARBA" id="ARBA00022679"/>
    </source>
</evidence>
<reference evidence="7 8" key="1">
    <citation type="submission" date="2018-07" db="EMBL/GenBank/DDBJ databases">
        <title>Motiliproteus coralliicola sp. nov., a bacterium isolated from Coral.</title>
        <authorList>
            <person name="Wang G."/>
        </authorList>
    </citation>
    <scope>NUCLEOTIDE SEQUENCE [LARGE SCALE GENOMIC DNA]</scope>
    <source>
        <strain evidence="7 8">C34</strain>
    </source>
</reference>
<name>A0A369W956_9GAMM</name>
<feature type="domain" description="Tetrapyrrole methylase" evidence="6">
    <location>
        <begin position="7"/>
        <end position="197"/>
    </location>
</feature>
<evidence type="ECO:0000313" key="7">
    <source>
        <dbReference type="EMBL" id="RDE18530.1"/>
    </source>
</evidence>